<gene>
    <name evidence="4" type="ORF">HYH02_000381</name>
</gene>
<feature type="region of interest" description="Disordered" evidence="2">
    <location>
        <begin position="172"/>
        <end position="206"/>
    </location>
</feature>
<name>A0A836BDC8_9CHLO</name>
<evidence type="ECO:0000256" key="2">
    <source>
        <dbReference type="SAM" id="MobiDB-lite"/>
    </source>
</evidence>
<dbReference type="Gene3D" id="3.40.50.300">
    <property type="entry name" value="P-loop containing nucleotide triphosphate hydrolases"/>
    <property type="match status" value="2"/>
</dbReference>
<feature type="region of interest" description="Disordered" evidence="2">
    <location>
        <begin position="444"/>
        <end position="478"/>
    </location>
</feature>
<evidence type="ECO:0000256" key="1">
    <source>
        <dbReference type="ARBA" id="ARBA00007448"/>
    </source>
</evidence>
<comment type="similarity">
    <text evidence="1">Belongs to the AAA ATPase family. BCS1 subfamily.</text>
</comment>
<sequence>MSLTPELITQFGLLGKVRTGQPLLDALLCLLLPLVLRWAQPRLNRLSLQATATLRQWLTGKAGRKEVVRVIEHVAYEDGYYYDPDGQPANAVLQQALLSYINNCTTSLDAAVASSHSPLAISAPTGPGAARTCARTCARSCTCACACSSPMKALQDMGTAYLSLERRRRRLAAPGDDAASDSDDEGSGERSGSGKSSSGGGGSVSSAGRLREAAAYGLNLAPPVRVWQDLGNGVEFMRYTYVHSSSGSSTYKRRRIGHVVKLRSFGTDGPARVAGLITAALQDHRAQKAARPADRHRYLYVPTCLDPPAISPAPGEPSAGADGRGGGGGGGGGKAAAPQVAAVFKRYRLSSEKTFASLFHPAKDELLRLVAQFEGRQGRFAVPGYPQKLGLLLYGPPGTGKTSLIKALAQRTGRSVVSVPLARIATNQQLMDIMTDTRVLLQRRQTSGGGGSSKRSGSNGDEDDEGGSSCSDEDDEGGSAITLPFNKVIYVLEDVDAAGGVVARRSPPPQPQQRQPPAERTAPDTAPAAAVDSSGVLNGGGSSSSSSSARSSMGGDDVAPSDLSHRRRGPPAAADAATAKTWAAAEPACVRASHAAAEAGAEAVALAAALAESIVGSCNPGSSSGGHGQGHAGCGHYSAYAGYASSFRRKHRDDALNLAGILNVLDGAVDTPGRIVVMTTNCPDSLDPALIRPGRINKVLYLGRLRLAEASAMMRHYCFPGPAGAPGGAGAGGVGVDGAGGGEAVEAARAWEAEVAEAEAALAAVWVDDVLSPAQLEAMCGEAETWQELVEAVGAAIGSGGTGGAEAAGWNHFERC</sequence>
<dbReference type="SUPFAM" id="SSF52540">
    <property type="entry name" value="P-loop containing nucleoside triphosphate hydrolases"/>
    <property type="match status" value="1"/>
</dbReference>
<feature type="region of interest" description="Disordered" evidence="2">
    <location>
        <begin position="310"/>
        <end position="333"/>
    </location>
</feature>
<feature type="compositionally biased region" description="Low complexity" evidence="2">
    <location>
        <begin position="543"/>
        <end position="555"/>
    </location>
</feature>
<comment type="caution">
    <text evidence="4">The sequence shown here is derived from an EMBL/GenBank/DDBJ whole genome shotgun (WGS) entry which is preliminary data.</text>
</comment>
<dbReference type="InterPro" id="IPR027417">
    <property type="entry name" value="P-loop_NTPase"/>
</dbReference>
<feature type="compositionally biased region" description="Acidic residues" evidence="2">
    <location>
        <begin position="460"/>
        <end position="477"/>
    </location>
</feature>
<dbReference type="InterPro" id="IPR003960">
    <property type="entry name" value="ATPase_AAA_CS"/>
</dbReference>
<dbReference type="Pfam" id="PF00004">
    <property type="entry name" value="AAA"/>
    <property type="match status" value="2"/>
</dbReference>
<evidence type="ECO:0000259" key="3">
    <source>
        <dbReference type="SMART" id="SM00382"/>
    </source>
</evidence>
<dbReference type="GO" id="GO:0005524">
    <property type="term" value="F:ATP binding"/>
    <property type="evidence" value="ECO:0007669"/>
    <property type="project" value="InterPro"/>
</dbReference>
<keyword evidence="5" id="KW-1185">Reference proteome</keyword>
<protein>
    <recommendedName>
        <fullName evidence="3">AAA+ ATPase domain-containing protein</fullName>
    </recommendedName>
</protein>
<reference evidence="4" key="1">
    <citation type="journal article" date="2020" name="bioRxiv">
        <title>Comparative genomics of Chlamydomonas.</title>
        <authorList>
            <person name="Craig R.J."/>
            <person name="Hasan A.R."/>
            <person name="Ness R.W."/>
            <person name="Keightley P.D."/>
        </authorList>
    </citation>
    <scope>NUCLEOTIDE SEQUENCE</scope>
    <source>
        <strain evidence="4">CCAP 11/173</strain>
    </source>
</reference>
<dbReference type="InterPro" id="IPR050747">
    <property type="entry name" value="Mitochondrial_chaperone_BCS1"/>
</dbReference>
<dbReference type="PROSITE" id="PS00674">
    <property type="entry name" value="AAA"/>
    <property type="match status" value="1"/>
</dbReference>
<dbReference type="OrthoDB" id="541358at2759"/>
<feature type="region of interest" description="Disordered" evidence="2">
    <location>
        <begin position="501"/>
        <end position="578"/>
    </location>
</feature>
<feature type="compositionally biased region" description="Gly residues" evidence="2">
    <location>
        <begin position="322"/>
        <end position="333"/>
    </location>
</feature>
<dbReference type="AlphaFoldDB" id="A0A836BDC8"/>
<dbReference type="Proteomes" id="UP000613740">
    <property type="component" value="Unassembled WGS sequence"/>
</dbReference>
<organism evidence="4 5">
    <name type="scientific">Chlamydomonas schloesseri</name>
    <dbReference type="NCBI Taxonomy" id="2026947"/>
    <lineage>
        <taxon>Eukaryota</taxon>
        <taxon>Viridiplantae</taxon>
        <taxon>Chlorophyta</taxon>
        <taxon>core chlorophytes</taxon>
        <taxon>Chlorophyceae</taxon>
        <taxon>CS clade</taxon>
        <taxon>Chlamydomonadales</taxon>
        <taxon>Chlamydomonadaceae</taxon>
        <taxon>Chlamydomonas</taxon>
    </lineage>
</organism>
<dbReference type="SMART" id="SM00382">
    <property type="entry name" value="AAA"/>
    <property type="match status" value="1"/>
</dbReference>
<dbReference type="InterPro" id="IPR003959">
    <property type="entry name" value="ATPase_AAA_core"/>
</dbReference>
<evidence type="ECO:0000313" key="5">
    <source>
        <dbReference type="Proteomes" id="UP000613740"/>
    </source>
</evidence>
<dbReference type="EMBL" id="JAEHOD010000001">
    <property type="protein sequence ID" value="KAG2454535.1"/>
    <property type="molecule type" value="Genomic_DNA"/>
</dbReference>
<dbReference type="InterPro" id="IPR003593">
    <property type="entry name" value="AAA+_ATPase"/>
</dbReference>
<dbReference type="PANTHER" id="PTHR23070">
    <property type="entry name" value="BCS1 AAA-TYPE ATPASE"/>
    <property type="match status" value="1"/>
</dbReference>
<proteinExistence type="inferred from homology"/>
<accession>A0A836BDC8</accession>
<feature type="domain" description="AAA+ ATPase" evidence="3">
    <location>
        <begin position="387"/>
        <end position="706"/>
    </location>
</feature>
<dbReference type="GO" id="GO:0016887">
    <property type="term" value="F:ATP hydrolysis activity"/>
    <property type="evidence" value="ECO:0007669"/>
    <property type="project" value="InterPro"/>
</dbReference>
<evidence type="ECO:0000313" key="4">
    <source>
        <dbReference type="EMBL" id="KAG2454535.1"/>
    </source>
</evidence>
<feature type="compositionally biased region" description="Low complexity" evidence="2">
    <location>
        <begin position="512"/>
        <end position="536"/>
    </location>
</feature>